<dbReference type="AlphaFoldDB" id="E8LXD2"/>
<evidence type="ECO:0000313" key="2">
    <source>
        <dbReference type="Proteomes" id="UP000004371"/>
    </source>
</evidence>
<comment type="caution">
    <text evidence="1">The sequence shown here is derived from an EMBL/GenBank/DDBJ whole genome shotgun (WGS) entry which is preliminary data.</text>
</comment>
<reference evidence="1 2" key="1">
    <citation type="journal article" date="2012" name="Int. J. Syst. Evol. Microbiol.">
        <title>Vibrio caribbeanicus sp. nov., isolated from the marine sponge Scleritoderma cyanea.</title>
        <authorList>
            <person name="Hoffmann M."/>
            <person name="Monday S.R."/>
            <person name="Allard M.W."/>
            <person name="Strain E.A."/>
            <person name="Whittaker P."/>
            <person name="Naum M."/>
            <person name="McCarthy P.J."/>
            <person name="Lopez J.V."/>
            <person name="Fischer M."/>
            <person name="Brown E.W."/>
        </authorList>
    </citation>
    <scope>NUCLEOTIDE SEQUENCE [LARGE SCALE GENOMIC DNA]</scope>
    <source>
        <strain evidence="1 2">LMG 20546</strain>
    </source>
</reference>
<sequence length="226" mass="25296">MNNRILSGLVVVSSLSLFGCQSTQSSSEVDDETIAKWLRDSGIFSAQQASEQLETINYERGSADLNSDGHMEHFVLIRHRSFCGSGGCSAVIFDHSGKVINRLTSVKKPVLLTDSYQNGWQDFIVWSNGAYRSMRFNGTSYPSNPSVEPTVDRESQRRAALFGVTSTELYQQDGYGIKPIKNEVLWAPAEVYHFSFRHYGDPQNIYFATVDVRNEGLEIQALPLQP</sequence>
<organism evidence="1 2">
    <name type="scientific">Vibrio brasiliensis LMG 20546</name>
    <dbReference type="NCBI Taxonomy" id="945543"/>
    <lineage>
        <taxon>Bacteria</taxon>
        <taxon>Pseudomonadati</taxon>
        <taxon>Pseudomonadota</taxon>
        <taxon>Gammaproteobacteria</taxon>
        <taxon>Vibrionales</taxon>
        <taxon>Vibrionaceae</taxon>
        <taxon>Vibrio</taxon>
        <taxon>Vibrio oreintalis group</taxon>
    </lineage>
</organism>
<proteinExistence type="predicted"/>
<keyword evidence="2" id="KW-1185">Reference proteome</keyword>
<dbReference type="eggNOG" id="COG3650">
    <property type="taxonomic scope" value="Bacteria"/>
</dbReference>
<dbReference type="Proteomes" id="UP000004371">
    <property type="component" value="Unassembled WGS sequence"/>
</dbReference>
<dbReference type="EMBL" id="AEVS01000081">
    <property type="protein sequence ID" value="EGA64543.1"/>
    <property type="molecule type" value="Genomic_DNA"/>
</dbReference>
<gene>
    <name evidence="1" type="ORF">VIBR0546_06722</name>
</gene>
<dbReference type="OrthoDB" id="5348860at2"/>
<protein>
    <submittedName>
        <fullName evidence="1">Putative membrane protein</fullName>
    </submittedName>
</protein>
<dbReference type="PROSITE" id="PS51257">
    <property type="entry name" value="PROKAR_LIPOPROTEIN"/>
    <property type="match status" value="1"/>
</dbReference>
<dbReference type="STRING" id="945543.VIBR0546_06722"/>
<evidence type="ECO:0000313" key="1">
    <source>
        <dbReference type="EMBL" id="EGA64543.1"/>
    </source>
</evidence>
<accession>E8LXD2</accession>
<dbReference type="RefSeq" id="WP_006880476.1">
    <property type="nucleotide sequence ID" value="NZ_AEVS01000081.1"/>
</dbReference>
<name>E8LXD2_9VIBR</name>